<dbReference type="Pfam" id="PF17827">
    <property type="entry name" value="PrmC_N"/>
    <property type="match status" value="1"/>
</dbReference>
<reference evidence="2" key="1">
    <citation type="journal article" date="2021" name="Front Med (Lausanne)">
        <title>The Prevalence and Determinants of Fusidic Acid Resistance Among Methicillin-Resistant Staphylococcus aureus Clinical Isolates in China.</title>
        <authorList>
            <person name="Zhao H."/>
            <person name="Wang X."/>
            <person name="Wang B."/>
            <person name="Xu Y."/>
            <person name="Rao L."/>
            <person name="Wan B."/>
            <person name="Guo Y."/>
            <person name="Wu X."/>
            <person name="Yu J."/>
            <person name="Chen L."/>
            <person name="Li M."/>
            <person name="Yu F."/>
        </authorList>
    </citation>
    <scope>NUCLEOTIDE SEQUENCE</scope>
    <source>
        <strain evidence="2">NC-4</strain>
    </source>
</reference>
<dbReference type="EMBL" id="JAIUEN010000319">
    <property type="protein sequence ID" value="MCE3363780.1"/>
    <property type="molecule type" value="Genomic_DNA"/>
</dbReference>
<organism evidence="2 3">
    <name type="scientific">Staphylococcus aureus</name>
    <dbReference type="NCBI Taxonomy" id="1280"/>
    <lineage>
        <taxon>Bacteria</taxon>
        <taxon>Bacillati</taxon>
        <taxon>Bacillota</taxon>
        <taxon>Bacilli</taxon>
        <taxon>Bacillales</taxon>
        <taxon>Staphylococcaceae</taxon>
        <taxon>Staphylococcus</taxon>
    </lineage>
</organism>
<dbReference type="Proteomes" id="UP001200271">
    <property type="component" value="Unassembled WGS sequence"/>
</dbReference>
<keyword evidence="2" id="KW-0489">Methyltransferase</keyword>
<reference evidence="2" key="2">
    <citation type="submission" date="2023-08" db="EMBL/GenBank/DDBJ databases">
        <authorList>
            <person name="Zhao H."/>
            <person name="Wang X."/>
        </authorList>
    </citation>
    <scope>NUCLEOTIDE SEQUENCE</scope>
    <source>
        <strain evidence="2">NC-4</strain>
    </source>
</reference>
<dbReference type="GO" id="GO:0008168">
    <property type="term" value="F:methyltransferase activity"/>
    <property type="evidence" value="ECO:0007669"/>
    <property type="project" value="UniProtKB-KW"/>
</dbReference>
<protein>
    <submittedName>
        <fullName evidence="2">Peptide chain release factor N(5)-glutamine methyltransferase</fullName>
    </submittedName>
</protein>
<evidence type="ECO:0000313" key="2">
    <source>
        <dbReference type="EMBL" id="MCE3363780.1"/>
    </source>
</evidence>
<feature type="domain" description="Release factor glutamine methyltransferase N-terminal" evidence="1">
    <location>
        <begin position="8"/>
        <end position="74"/>
    </location>
</feature>
<dbReference type="AlphaFoldDB" id="A0AAW4YBN5"/>
<proteinExistence type="predicted"/>
<dbReference type="InterPro" id="IPR029063">
    <property type="entry name" value="SAM-dependent_MTases_sf"/>
</dbReference>
<keyword evidence="2" id="KW-0808">Transferase</keyword>
<dbReference type="InterPro" id="IPR040758">
    <property type="entry name" value="PrmC_N"/>
</dbReference>
<comment type="caution">
    <text evidence="2">The sequence shown here is derived from an EMBL/GenBank/DDBJ whole genome shotgun (WGS) entry which is preliminary data.</text>
</comment>
<evidence type="ECO:0000259" key="1">
    <source>
        <dbReference type="Pfam" id="PF17827"/>
    </source>
</evidence>
<sequence>MVNYKEKLDEAIHLAQQKGFEQTRAEWLMLDVFQWTRTDFVVHMHDDMPKAMIMKFDLALQRMLLGEPVQYIVGFASFYGRTFEVNTNCLIPRPETE</sequence>
<dbReference type="SUPFAM" id="SSF53335">
    <property type="entry name" value="S-adenosyl-L-methionine-dependent methyltransferases"/>
    <property type="match status" value="1"/>
</dbReference>
<name>A0AAW4YBN5_STAAU</name>
<dbReference type="GO" id="GO:0032259">
    <property type="term" value="P:methylation"/>
    <property type="evidence" value="ECO:0007669"/>
    <property type="project" value="UniProtKB-KW"/>
</dbReference>
<feature type="non-terminal residue" evidence="2">
    <location>
        <position position="97"/>
    </location>
</feature>
<dbReference type="Gene3D" id="1.10.8.10">
    <property type="entry name" value="DNA helicase RuvA subunit, C-terminal domain"/>
    <property type="match status" value="1"/>
</dbReference>
<evidence type="ECO:0000313" key="3">
    <source>
        <dbReference type="Proteomes" id="UP001200271"/>
    </source>
</evidence>
<accession>A0AAW4YBN5</accession>
<gene>
    <name evidence="2" type="ORF">LB359_16120</name>
</gene>